<dbReference type="AlphaFoldDB" id="A0A388KYH8"/>
<gene>
    <name evidence="2" type="ORF">CBR_g19629</name>
</gene>
<keyword evidence="3" id="KW-1185">Reference proteome</keyword>
<dbReference type="InterPro" id="IPR021109">
    <property type="entry name" value="Peptidase_aspartic_dom_sf"/>
</dbReference>
<dbReference type="CDD" id="cd00303">
    <property type="entry name" value="retropepsin_like"/>
    <property type="match status" value="1"/>
</dbReference>
<evidence type="ECO:0000313" key="3">
    <source>
        <dbReference type="Proteomes" id="UP000265515"/>
    </source>
</evidence>
<evidence type="ECO:0000256" key="1">
    <source>
        <dbReference type="SAM" id="MobiDB-lite"/>
    </source>
</evidence>
<protein>
    <recommendedName>
        <fullName evidence="4">Aspartic peptidase DDI1-type domain-containing protein</fullName>
    </recommendedName>
</protein>
<dbReference type="SUPFAM" id="SSF50630">
    <property type="entry name" value="Acid proteases"/>
    <property type="match status" value="1"/>
</dbReference>
<reference evidence="2 3" key="1">
    <citation type="journal article" date="2018" name="Cell">
        <title>The Chara Genome: Secondary Complexity and Implications for Plant Terrestrialization.</title>
        <authorList>
            <person name="Nishiyama T."/>
            <person name="Sakayama H."/>
            <person name="Vries J.D."/>
            <person name="Buschmann H."/>
            <person name="Saint-Marcoux D."/>
            <person name="Ullrich K.K."/>
            <person name="Haas F.B."/>
            <person name="Vanderstraeten L."/>
            <person name="Becker D."/>
            <person name="Lang D."/>
            <person name="Vosolsobe S."/>
            <person name="Rombauts S."/>
            <person name="Wilhelmsson P.K.I."/>
            <person name="Janitza P."/>
            <person name="Kern R."/>
            <person name="Heyl A."/>
            <person name="Rumpler F."/>
            <person name="Villalobos L.I.A.C."/>
            <person name="Clay J.M."/>
            <person name="Skokan R."/>
            <person name="Toyoda A."/>
            <person name="Suzuki Y."/>
            <person name="Kagoshima H."/>
            <person name="Schijlen E."/>
            <person name="Tajeshwar N."/>
            <person name="Catarino B."/>
            <person name="Hetherington A.J."/>
            <person name="Saltykova A."/>
            <person name="Bonnot C."/>
            <person name="Breuninger H."/>
            <person name="Symeonidi A."/>
            <person name="Radhakrishnan G.V."/>
            <person name="Van Nieuwerburgh F."/>
            <person name="Deforce D."/>
            <person name="Chang C."/>
            <person name="Karol K.G."/>
            <person name="Hedrich R."/>
            <person name="Ulvskov P."/>
            <person name="Glockner G."/>
            <person name="Delwiche C.F."/>
            <person name="Petrasek J."/>
            <person name="Van de Peer Y."/>
            <person name="Friml J."/>
            <person name="Beilby M."/>
            <person name="Dolan L."/>
            <person name="Kohara Y."/>
            <person name="Sugano S."/>
            <person name="Fujiyama A."/>
            <person name="Delaux P.-M."/>
            <person name="Quint M."/>
            <person name="TheiBen G."/>
            <person name="Hagemann M."/>
            <person name="Harholt J."/>
            <person name="Dunand C."/>
            <person name="Zachgo S."/>
            <person name="Langdale J."/>
            <person name="Maumus F."/>
            <person name="Straeten D.V.D."/>
            <person name="Gould S.B."/>
            <person name="Rensing S.A."/>
        </authorList>
    </citation>
    <scope>NUCLEOTIDE SEQUENCE [LARGE SCALE GENOMIC DNA]</scope>
    <source>
        <strain evidence="2 3">S276</strain>
    </source>
</reference>
<evidence type="ECO:0008006" key="4">
    <source>
        <dbReference type="Google" id="ProtNLM"/>
    </source>
</evidence>
<feature type="compositionally biased region" description="Basic and acidic residues" evidence="1">
    <location>
        <begin position="1"/>
        <end position="13"/>
    </location>
</feature>
<name>A0A388KYH8_CHABU</name>
<comment type="caution">
    <text evidence="2">The sequence shown here is derived from an EMBL/GenBank/DDBJ whole genome shotgun (WGS) entry which is preliminary data.</text>
</comment>
<organism evidence="2 3">
    <name type="scientific">Chara braunii</name>
    <name type="common">Braun's stonewort</name>
    <dbReference type="NCBI Taxonomy" id="69332"/>
    <lineage>
        <taxon>Eukaryota</taxon>
        <taxon>Viridiplantae</taxon>
        <taxon>Streptophyta</taxon>
        <taxon>Charophyceae</taxon>
        <taxon>Charales</taxon>
        <taxon>Characeae</taxon>
        <taxon>Chara</taxon>
    </lineage>
</organism>
<dbReference type="Gene3D" id="2.40.70.10">
    <property type="entry name" value="Acid Proteases"/>
    <property type="match status" value="1"/>
</dbReference>
<evidence type="ECO:0000313" key="2">
    <source>
        <dbReference type="EMBL" id="GBG75116.1"/>
    </source>
</evidence>
<feature type="region of interest" description="Disordered" evidence="1">
    <location>
        <begin position="1"/>
        <end position="35"/>
    </location>
</feature>
<feature type="compositionally biased region" description="Basic residues" evidence="1">
    <location>
        <begin position="20"/>
        <end position="29"/>
    </location>
</feature>
<accession>A0A388KYH8</accession>
<sequence>MVMVDKEGGKTEGEEGLLSPRKRGPKKFVMKSTQDDIDTAEPLRRALRQPMQCSIMEYLAASRAARDELQVITRKTCIPMGDEITGGPSIETPLVVVSGTMVEEFVVREDRPVTVYLDGREGGTPNVFYVLGNTVLNNQMTVQGVIDNGCEAIIIDDELAKRLKLDLDRTNKFEIETVDAKRQEVVGVCHKATIDVCGVRVRIPLLVVRDCSAEILLGRTWLSYVHVVNVEQPDGSRMLSIKHHDGARIALETVQPRDPRNRATLTVTHAQEIVTPPVSNRPASYLELMETGKVKDDEGLMG</sequence>
<dbReference type="Pfam" id="PF13975">
    <property type="entry name" value="gag-asp_proteas"/>
    <property type="match status" value="1"/>
</dbReference>
<dbReference type="EMBL" id="BFEA01000218">
    <property type="protein sequence ID" value="GBG75116.1"/>
    <property type="molecule type" value="Genomic_DNA"/>
</dbReference>
<dbReference type="Proteomes" id="UP000265515">
    <property type="component" value="Unassembled WGS sequence"/>
</dbReference>
<proteinExistence type="predicted"/>
<dbReference type="Gramene" id="GBG75116">
    <property type="protein sequence ID" value="GBG75116"/>
    <property type="gene ID" value="CBR_g19629"/>
</dbReference>